<evidence type="ECO:0000256" key="1">
    <source>
        <dbReference type="ARBA" id="ARBA00022737"/>
    </source>
</evidence>
<feature type="non-terminal residue" evidence="3">
    <location>
        <position position="1"/>
    </location>
</feature>
<feature type="domain" description="Fibronectin type-III" evidence="2">
    <location>
        <begin position="1"/>
        <end position="50"/>
    </location>
</feature>
<dbReference type="InterPro" id="IPR036116">
    <property type="entry name" value="FN3_sf"/>
</dbReference>
<gene>
    <name evidence="3" type="ORF">EDS130_LOCUS46520</name>
</gene>
<dbReference type="SUPFAM" id="SSF49265">
    <property type="entry name" value="Fibronectin type III"/>
    <property type="match status" value="1"/>
</dbReference>
<evidence type="ECO:0000313" key="3">
    <source>
        <dbReference type="EMBL" id="CAF1559926.1"/>
    </source>
</evidence>
<dbReference type="OrthoDB" id="10052517at2759"/>
<dbReference type="GO" id="GO:0031430">
    <property type="term" value="C:M band"/>
    <property type="evidence" value="ECO:0007669"/>
    <property type="project" value="TreeGrafter"/>
</dbReference>
<dbReference type="InterPro" id="IPR013783">
    <property type="entry name" value="Ig-like_fold"/>
</dbReference>
<dbReference type="EMBL" id="CAJNOJ010002470">
    <property type="protein sequence ID" value="CAF1559926.1"/>
    <property type="molecule type" value="Genomic_DNA"/>
</dbReference>
<sequence length="176" mass="19690">EVERTDSETRTCTITHLRQDVDYNFRVSGYNRIGQGRTKEIDTAVKAKSPFSRPGQPSGPISITNVTRSTVDLSWAPSPSVNDIPIASYFVEKLRDGIWIKVGRLPPTSTSLKVFNLIENKEVLFRVSAENRFGVSEGLLSSRVKPTRLLETKPATNLDSTAASYFEKNIDHNDFN</sequence>
<feature type="non-terminal residue" evidence="3">
    <location>
        <position position="176"/>
    </location>
</feature>
<feature type="domain" description="Fibronectin type-III" evidence="2">
    <location>
        <begin position="56"/>
        <end position="155"/>
    </location>
</feature>
<dbReference type="Proteomes" id="UP000663852">
    <property type="component" value="Unassembled WGS sequence"/>
</dbReference>
<evidence type="ECO:0000259" key="2">
    <source>
        <dbReference type="PROSITE" id="PS50853"/>
    </source>
</evidence>
<dbReference type="PROSITE" id="PS50853">
    <property type="entry name" value="FN3"/>
    <property type="match status" value="2"/>
</dbReference>
<dbReference type="GO" id="GO:0045214">
    <property type="term" value="P:sarcomere organization"/>
    <property type="evidence" value="ECO:0007669"/>
    <property type="project" value="TreeGrafter"/>
</dbReference>
<dbReference type="PANTHER" id="PTHR13817">
    <property type="entry name" value="TITIN"/>
    <property type="match status" value="1"/>
</dbReference>
<dbReference type="InterPro" id="IPR050964">
    <property type="entry name" value="Striated_Muscle_Regulatory"/>
</dbReference>
<dbReference type="SMART" id="SM00060">
    <property type="entry name" value="FN3"/>
    <property type="match status" value="1"/>
</dbReference>
<evidence type="ECO:0000313" key="4">
    <source>
        <dbReference type="Proteomes" id="UP000663852"/>
    </source>
</evidence>
<dbReference type="InterPro" id="IPR003961">
    <property type="entry name" value="FN3_dom"/>
</dbReference>
<dbReference type="AlphaFoldDB" id="A0A815XNX5"/>
<keyword evidence="1" id="KW-0677">Repeat</keyword>
<accession>A0A815XNX5</accession>
<comment type="caution">
    <text evidence="3">The sequence shown here is derived from an EMBL/GenBank/DDBJ whole genome shotgun (WGS) entry which is preliminary data.</text>
</comment>
<organism evidence="3 4">
    <name type="scientific">Adineta ricciae</name>
    <name type="common">Rotifer</name>
    <dbReference type="NCBI Taxonomy" id="249248"/>
    <lineage>
        <taxon>Eukaryota</taxon>
        <taxon>Metazoa</taxon>
        <taxon>Spiralia</taxon>
        <taxon>Gnathifera</taxon>
        <taxon>Rotifera</taxon>
        <taxon>Eurotatoria</taxon>
        <taxon>Bdelloidea</taxon>
        <taxon>Adinetida</taxon>
        <taxon>Adinetidae</taxon>
        <taxon>Adineta</taxon>
    </lineage>
</organism>
<dbReference type="CDD" id="cd00063">
    <property type="entry name" value="FN3"/>
    <property type="match status" value="2"/>
</dbReference>
<dbReference type="Pfam" id="PF00041">
    <property type="entry name" value="fn3"/>
    <property type="match status" value="1"/>
</dbReference>
<dbReference type="Gene3D" id="2.60.40.10">
    <property type="entry name" value="Immunoglobulins"/>
    <property type="match status" value="2"/>
</dbReference>
<reference evidence="3" key="1">
    <citation type="submission" date="2021-02" db="EMBL/GenBank/DDBJ databases">
        <authorList>
            <person name="Nowell W R."/>
        </authorList>
    </citation>
    <scope>NUCLEOTIDE SEQUENCE</scope>
</reference>
<protein>
    <recommendedName>
        <fullName evidence="2">Fibronectin type-III domain-containing protein</fullName>
    </recommendedName>
</protein>
<proteinExistence type="predicted"/>
<dbReference type="PANTHER" id="PTHR13817:SF151">
    <property type="entry name" value="TITIN"/>
    <property type="match status" value="1"/>
</dbReference>
<name>A0A815XNX5_ADIRI</name>